<name>A0A9D1IFT8_9FIRM</name>
<protein>
    <recommendedName>
        <fullName evidence="3">DUF2383 domain-containing protein</fullName>
    </recommendedName>
</protein>
<comment type="caution">
    <text evidence="1">The sequence shown here is derived from an EMBL/GenBank/DDBJ whole genome shotgun (WGS) entry which is preliminary data.</text>
</comment>
<gene>
    <name evidence="1" type="ORF">IAC53_06315</name>
</gene>
<dbReference type="Proteomes" id="UP000824071">
    <property type="component" value="Unassembled WGS sequence"/>
</dbReference>
<reference evidence="1" key="1">
    <citation type="submission" date="2020-10" db="EMBL/GenBank/DDBJ databases">
        <authorList>
            <person name="Gilroy R."/>
        </authorList>
    </citation>
    <scope>NUCLEOTIDE SEQUENCE</scope>
    <source>
        <strain evidence="1">ChiGjej1B1-19959</strain>
    </source>
</reference>
<dbReference type="AlphaFoldDB" id="A0A9D1IFT8"/>
<sequence length="144" mass="15762">MKQEDTIRLLQECDVGTQMGYDSLLEVCDNVKDPGFKKRLESTIAEHEALKAEVQTVLNTSGAAGKSPNPIAKGMSWLKTNAELLANPTDGKVADLVIDGCNMGVKTICRDLNQYADADETAKALAKKLIRCEESLAMDIRQYL</sequence>
<dbReference type="InterPro" id="IPR012347">
    <property type="entry name" value="Ferritin-like"/>
</dbReference>
<evidence type="ECO:0000313" key="2">
    <source>
        <dbReference type="Proteomes" id="UP000824071"/>
    </source>
</evidence>
<dbReference type="Gene3D" id="1.20.1260.10">
    <property type="match status" value="1"/>
</dbReference>
<organism evidence="1 2">
    <name type="scientific">Candidatus Fimenecus excrementigallinarum</name>
    <dbReference type="NCBI Taxonomy" id="2840816"/>
    <lineage>
        <taxon>Bacteria</taxon>
        <taxon>Bacillati</taxon>
        <taxon>Bacillota</taxon>
        <taxon>Clostridia</taxon>
        <taxon>Candidatus Fimenecus</taxon>
    </lineage>
</organism>
<accession>A0A9D1IFT8</accession>
<evidence type="ECO:0008006" key="3">
    <source>
        <dbReference type="Google" id="ProtNLM"/>
    </source>
</evidence>
<evidence type="ECO:0000313" key="1">
    <source>
        <dbReference type="EMBL" id="HIU36198.1"/>
    </source>
</evidence>
<reference evidence="1" key="2">
    <citation type="journal article" date="2021" name="PeerJ">
        <title>Extensive microbial diversity within the chicken gut microbiome revealed by metagenomics and culture.</title>
        <authorList>
            <person name="Gilroy R."/>
            <person name="Ravi A."/>
            <person name="Getino M."/>
            <person name="Pursley I."/>
            <person name="Horton D.L."/>
            <person name="Alikhan N.F."/>
            <person name="Baker D."/>
            <person name="Gharbi K."/>
            <person name="Hall N."/>
            <person name="Watson M."/>
            <person name="Adriaenssens E.M."/>
            <person name="Foster-Nyarko E."/>
            <person name="Jarju S."/>
            <person name="Secka A."/>
            <person name="Antonio M."/>
            <person name="Oren A."/>
            <person name="Chaudhuri R.R."/>
            <person name="La Ragione R."/>
            <person name="Hildebrand F."/>
            <person name="Pallen M.J."/>
        </authorList>
    </citation>
    <scope>NUCLEOTIDE SEQUENCE</scope>
    <source>
        <strain evidence="1">ChiGjej1B1-19959</strain>
    </source>
</reference>
<proteinExistence type="predicted"/>
<dbReference type="EMBL" id="DVMW01000036">
    <property type="protein sequence ID" value="HIU36198.1"/>
    <property type="molecule type" value="Genomic_DNA"/>
</dbReference>